<name>A0ABD4T148_9CYAN</name>
<protein>
    <submittedName>
        <fullName evidence="1">(2Fe-2S) ferredoxin domain-containing protein</fullName>
    </submittedName>
</protein>
<dbReference type="Gene3D" id="3.40.30.10">
    <property type="entry name" value="Glutaredoxin"/>
    <property type="match status" value="1"/>
</dbReference>
<comment type="caution">
    <text evidence="1">The sequence shown here is derived from an EMBL/GenBank/DDBJ whole genome shotgun (WGS) entry which is preliminary data.</text>
</comment>
<reference evidence="1 2" key="1">
    <citation type="journal article" date="2015" name="Genome Announc.">
        <title>Draft Genome Sequence of Filamentous Marine Cyanobacterium Lyngbya confervoides Strain BDU141951.</title>
        <authorList>
            <person name="Chandrababunaidu M.M."/>
            <person name="Sen D."/>
            <person name="Tripathy S."/>
        </authorList>
    </citation>
    <scope>NUCLEOTIDE SEQUENCE [LARGE SCALE GENOMIC DNA]</scope>
    <source>
        <strain evidence="1 2">BDU141951</strain>
    </source>
</reference>
<organism evidence="1 2">
    <name type="scientific">Lyngbya confervoides BDU141951</name>
    <dbReference type="NCBI Taxonomy" id="1574623"/>
    <lineage>
        <taxon>Bacteria</taxon>
        <taxon>Bacillati</taxon>
        <taxon>Cyanobacteriota</taxon>
        <taxon>Cyanophyceae</taxon>
        <taxon>Oscillatoriophycideae</taxon>
        <taxon>Oscillatoriales</taxon>
        <taxon>Microcoleaceae</taxon>
        <taxon>Lyngbya</taxon>
    </lineage>
</organism>
<dbReference type="PROSITE" id="PS01099">
    <property type="entry name" value="COMPLEX1_24K"/>
    <property type="match status" value="1"/>
</dbReference>
<gene>
    <name evidence="1" type="ORF">QQ91_0005865</name>
</gene>
<evidence type="ECO:0000313" key="2">
    <source>
        <dbReference type="Proteomes" id="UP000031561"/>
    </source>
</evidence>
<proteinExistence type="predicted"/>
<dbReference type="Proteomes" id="UP000031561">
    <property type="component" value="Unassembled WGS sequence"/>
</dbReference>
<dbReference type="Pfam" id="PF01257">
    <property type="entry name" value="2Fe-2S_thioredx"/>
    <property type="match status" value="1"/>
</dbReference>
<sequence>MGASSKKVSVCCSGYIVDFRCRKNGEHRGMVLEASGSRLVAKFAKSLPDSSWMGLQRGDRVVIRGLQKVGGSKIKVTQIQPWSGVETVQLEAEEAPPELVGPTRPHSPIPIRVAVCHKSNCCRKGAREVAEALRSAVTQNDWDHQVSIQPAKCLGRCKAGPVVMVLPGKKRYSSVKPRQVERLLLEQIQIP</sequence>
<accession>A0ABD4T148</accession>
<dbReference type="RefSeq" id="WP_166281025.1">
    <property type="nucleotide sequence ID" value="NZ_JTHE03000038.1"/>
</dbReference>
<dbReference type="SUPFAM" id="SSF52833">
    <property type="entry name" value="Thioredoxin-like"/>
    <property type="match status" value="1"/>
</dbReference>
<dbReference type="EMBL" id="JTHE03000038">
    <property type="protein sequence ID" value="MCM1982353.1"/>
    <property type="molecule type" value="Genomic_DNA"/>
</dbReference>
<evidence type="ECO:0000313" key="1">
    <source>
        <dbReference type="EMBL" id="MCM1982353.1"/>
    </source>
</evidence>
<keyword evidence="2" id="KW-1185">Reference proteome</keyword>
<dbReference type="AlphaFoldDB" id="A0ABD4T148"/>
<dbReference type="CDD" id="cd02980">
    <property type="entry name" value="TRX_Fd_family"/>
    <property type="match status" value="1"/>
</dbReference>
<dbReference type="InterPro" id="IPR036249">
    <property type="entry name" value="Thioredoxin-like_sf"/>
</dbReference>
<dbReference type="InterPro" id="IPR002023">
    <property type="entry name" value="NuoE-like"/>
</dbReference>